<evidence type="ECO:0000313" key="2">
    <source>
        <dbReference type="Proteomes" id="UP000257109"/>
    </source>
</evidence>
<feature type="non-terminal residue" evidence="1">
    <location>
        <position position="1"/>
    </location>
</feature>
<dbReference type="AlphaFoldDB" id="A0A371IBZ7"/>
<dbReference type="EMBL" id="QJKJ01000456">
    <property type="protein sequence ID" value="RDY12494.1"/>
    <property type="molecule type" value="Genomic_DNA"/>
</dbReference>
<organism evidence="1 2">
    <name type="scientific">Mucuna pruriens</name>
    <name type="common">Velvet bean</name>
    <name type="synonym">Dolichos pruriens</name>
    <dbReference type="NCBI Taxonomy" id="157652"/>
    <lineage>
        <taxon>Eukaryota</taxon>
        <taxon>Viridiplantae</taxon>
        <taxon>Streptophyta</taxon>
        <taxon>Embryophyta</taxon>
        <taxon>Tracheophyta</taxon>
        <taxon>Spermatophyta</taxon>
        <taxon>Magnoliopsida</taxon>
        <taxon>eudicotyledons</taxon>
        <taxon>Gunneridae</taxon>
        <taxon>Pentapetalae</taxon>
        <taxon>rosids</taxon>
        <taxon>fabids</taxon>
        <taxon>Fabales</taxon>
        <taxon>Fabaceae</taxon>
        <taxon>Papilionoideae</taxon>
        <taxon>50 kb inversion clade</taxon>
        <taxon>NPAAA clade</taxon>
        <taxon>indigoferoid/millettioid clade</taxon>
        <taxon>Phaseoleae</taxon>
        <taxon>Mucuna</taxon>
    </lineage>
</organism>
<name>A0A371IBZ7_MUCPR</name>
<reference evidence="1" key="1">
    <citation type="submission" date="2018-05" db="EMBL/GenBank/DDBJ databases">
        <title>Draft genome of Mucuna pruriens seed.</title>
        <authorList>
            <person name="Nnadi N.E."/>
            <person name="Vos R."/>
            <person name="Hasami M.H."/>
            <person name="Devisetty U.K."/>
            <person name="Aguiy J.C."/>
        </authorList>
    </citation>
    <scope>NUCLEOTIDE SEQUENCE [LARGE SCALE GENOMIC DNA]</scope>
    <source>
        <strain evidence="1">JCA_2017</strain>
    </source>
</reference>
<accession>A0A371IBZ7</accession>
<evidence type="ECO:0000313" key="1">
    <source>
        <dbReference type="EMBL" id="RDY12494.1"/>
    </source>
</evidence>
<sequence length="118" mass="13376">MVKLKVKVLKMIVKLVFSRLNNANSLSARCRVALGRGESDTDSAEFYLTRSRLSADKRNRIESNLLYFRLNAGNRGLKYRNHKHEIRIGTIHIIKNGIQTQGVNSMALSSTTIAMVER</sequence>
<proteinExistence type="predicted"/>
<protein>
    <submittedName>
        <fullName evidence="1">Uncharacterized protein</fullName>
    </submittedName>
</protein>
<dbReference type="Proteomes" id="UP000257109">
    <property type="component" value="Unassembled WGS sequence"/>
</dbReference>
<comment type="caution">
    <text evidence="1">The sequence shown here is derived from an EMBL/GenBank/DDBJ whole genome shotgun (WGS) entry which is preliminary data.</text>
</comment>
<gene>
    <name evidence="1" type="ORF">CR513_02708</name>
</gene>
<keyword evidence="2" id="KW-1185">Reference proteome</keyword>